<accession>A0A0J7IU44</accession>
<dbReference type="STRING" id="1304281.ACM44_14460"/>
<protein>
    <submittedName>
        <fullName evidence="1">Uncharacterized protein</fullName>
    </submittedName>
</protein>
<evidence type="ECO:0000313" key="2">
    <source>
        <dbReference type="Proteomes" id="UP000035900"/>
    </source>
</evidence>
<sequence length="217" mass="25646">MEICKTATLKTNKVKLNFYDLLSKLWGELYNKALKHMKKLITLFLFILFSSAKAQMKYDTIMFNNITLNNARLITKFNHIKKLIDVTKTRAKVFTYNDIHIPFLYLTKEDFIYTVYSQNLGFSYAELRPDDILIEFVKPSKNLILRIETKNTSIIMTKKNALSLLKRFYKNSFKSFQNDKKEFKLIVKKGNQYALCCLIFDNCRFVEMYLTEISQGI</sequence>
<dbReference type="EMBL" id="LFNG01000044">
    <property type="protein sequence ID" value="KMQ69487.1"/>
    <property type="molecule type" value="Genomic_DNA"/>
</dbReference>
<gene>
    <name evidence="1" type="ORF">ACM44_14460</name>
</gene>
<name>A0A0J7IU44_9FLAO</name>
<proteinExistence type="predicted"/>
<dbReference type="PATRIC" id="fig|1304281.5.peg.3149"/>
<dbReference type="Proteomes" id="UP000035900">
    <property type="component" value="Unassembled WGS sequence"/>
</dbReference>
<dbReference type="AlphaFoldDB" id="A0A0J7IU44"/>
<organism evidence="1 2">
    <name type="scientific">Chryseobacterium koreense CCUG 49689</name>
    <dbReference type="NCBI Taxonomy" id="1304281"/>
    <lineage>
        <taxon>Bacteria</taxon>
        <taxon>Pseudomonadati</taxon>
        <taxon>Bacteroidota</taxon>
        <taxon>Flavobacteriia</taxon>
        <taxon>Flavobacteriales</taxon>
        <taxon>Weeksellaceae</taxon>
        <taxon>Chryseobacterium group</taxon>
        <taxon>Chryseobacterium</taxon>
    </lineage>
</organism>
<keyword evidence="2" id="KW-1185">Reference proteome</keyword>
<reference evidence="1 2" key="1">
    <citation type="journal article" date="2004" name="Int. J. Syst. Evol. Microbiol.">
        <title>Kaistella koreensis gen. nov., sp. nov., a novel member of the Chryseobacterium-Bergeyella-Riemerella branch.</title>
        <authorList>
            <person name="Kim M.K."/>
            <person name="Im W.T."/>
            <person name="Shin Y.K."/>
            <person name="Lim J.H."/>
            <person name="Kim S.H."/>
            <person name="Lee B.C."/>
            <person name="Park M.Y."/>
            <person name="Lee K.Y."/>
            <person name="Lee S.T."/>
        </authorList>
    </citation>
    <scope>NUCLEOTIDE SEQUENCE [LARGE SCALE GENOMIC DNA]</scope>
    <source>
        <strain evidence="1 2">CCUG 49689</strain>
    </source>
</reference>
<evidence type="ECO:0000313" key="1">
    <source>
        <dbReference type="EMBL" id="KMQ69487.1"/>
    </source>
</evidence>
<comment type="caution">
    <text evidence="1">The sequence shown here is derived from an EMBL/GenBank/DDBJ whole genome shotgun (WGS) entry which is preliminary data.</text>
</comment>